<dbReference type="InterPro" id="IPR006343">
    <property type="entry name" value="DnaB/C_C"/>
</dbReference>
<gene>
    <name evidence="4" type="ORF">X560_0096</name>
</gene>
<dbReference type="Gene3D" id="1.10.10.630">
    <property type="entry name" value="DnaD domain-like"/>
    <property type="match status" value="1"/>
</dbReference>
<dbReference type="Pfam" id="PF07261">
    <property type="entry name" value="DnaB_2"/>
    <property type="match status" value="1"/>
</dbReference>
<evidence type="ECO:0000259" key="2">
    <source>
        <dbReference type="Pfam" id="PF07261"/>
    </source>
</evidence>
<protein>
    <submittedName>
        <fullName evidence="4">DNA replication protein</fullName>
    </submittedName>
</protein>
<evidence type="ECO:0000313" key="5">
    <source>
        <dbReference type="Proteomes" id="UP000052258"/>
    </source>
</evidence>
<dbReference type="InterPro" id="IPR034829">
    <property type="entry name" value="DnaD-like_sf"/>
</dbReference>
<reference evidence="4 5" key="1">
    <citation type="journal article" date="2015" name="Genome Biol. Evol.">
        <title>Comparative Genomics of Listeria Sensu Lato: Genus-Wide Differences in Evolutionary Dynamics and the Progressive Gain of Complex, Potentially Pathogenicity-Related Traits through Lateral Gene Transfer.</title>
        <authorList>
            <person name="Chiara M."/>
            <person name="Caruso M."/>
            <person name="D'Erchia A.M."/>
            <person name="Manzari C."/>
            <person name="Fraccalvieri R."/>
            <person name="Goffredo E."/>
            <person name="Latorre L."/>
            <person name="Miccolupo A."/>
            <person name="Padalino I."/>
            <person name="Santagada G."/>
            <person name="Chiocco D."/>
            <person name="Pesole G."/>
            <person name="Horner D.S."/>
            <person name="Parisi A."/>
        </authorList>
    </citation>
    <scope>NUCLEOTIDE SEQUENCE [LARGE SCALE GENOMIC DNA]</scope>
    <source>
        <strain evidence="4 5">1991</strain>
    </source>
</reference>
<dbReference type="AlphaFoldDB" id="A0A0J8GF11"/>
<feature type="domain" description="DnaB/C C-terminal" evidence="2">
    <location>
        <begin position="128"/>
        <end position="199"/>
    </location>
</feature>
<dbReference type="NCBIfam" id="TIGR01446">
    <property type="entry name" value="DnaD_dom"/>
    <property type="match status" value="1"/>
</dbReference>
<dbReference type="SUPFAM" id="SSF158499">
    <property type="entry name" value="DnaD domain-like"/>
    <property type="match status" value="1"/>
</dbReference>
<proteinExistence type="inferred from homology"/>
<name>A0A0J8GF11_9LIST</name>
<dbReference type="InterPro" id="IPR053162">
    <property type="entry name" value="DnaD"/>
</dbReference>
<dbReference type="PANTHER" id="PTHR37293:SF6">
    <property type="entry name" value="DNA REPLICATION PROTEIN DNAD"/>
    <property type="match status" value="1"/>
</dbReference>
<comment type="caution">
    <text evidence="4">The sequence shown here is derived from an EMBL/GenBank/DDBJ whole genome shotgun (WGS) entry which is preliminary data.</text>
</comment>
<dbReference type="InterPro" id="IPR036388">
    <property type="entry name" value="WH-like_DNA-bd_sf"/>
</dbReference>
<evidence type="ECO:0000313" key="4">
    <source>
        <dbReference type="EMBL" id="KMT61277.1"/>
    </source>
</evidence>
<dbReference type="PATRIC" id="fig|1430899.3.peg.96"/>
<dbReference type="Proteomes" id="UP000052258">
    <property type="component" value="Unassembled WGS sequence"/>
</dbReference>
<dbReference type="Pfam" id="PF21984">
    <property type="entry name" value="DnaD_N"/>
    <property type="match status" value="1"/>
</dbReference>
<organism evidence="4 5">
    <name type="scientific">Listeria fleischmannii 1991</name>
    <dbReference type="NCBI Taxonomy" id="1430899"/>
    <lineage>
        <taxon>Bacteria</taxon>
        <taxon>Bacillati</taxon>
        <taxon>Bacillota</taxon>
        <taxon>Bacilli</taxon>
        <taxon>Bacillales</taxon>
        <taxon>Listeriaceae</taxon>
        <taxon>Listeria</taxon>
    </lineage>
</organism>
<dbReference type="InterPro" id="IPR053843">
    <property type="entry name" value="DnaD_N"/>
</dbReference>
<accession>A0A0J8GF11</accession>
<dbReference type="OrthoDB" id="9770238at2"/>
<dbReference type="RefSeq" id="WP_007476097.1">
    <property type="nucleotide sequence ID" value="NZ_KQ130610.1"/>
</dbReference>
<dbReference type="Gene3D" id="1.10.10.10">
    <property type="entry name" value="Winged helix-like DNA-binding domain superfamily/Winged helix DNA-binding domain"/>
    <property type="match status" value="1"/>
</dbReference>
<keyword evidence="5" id="KW-1185">Reference proteome</keyword>
<feature type="domain" description="DnaD N-terminal" evidence="3">
    <location>
        <begin position="18"/>
        <end position="111"/>
    </location>
</feature>
<comment type="similarity">
    <text evidence="1">Belongs to the DnaB/DnaD family.</text>
</comment>
<dbReference type="EMBL" id="AZHO01000003">
    <property type="protein sequence ID" value="KMT61277.1"/>
    <property type="molecule type" value="Genomic_DNA"/>
</dbReference>
<dbReference type="PANTHER" id="PTHR37293">
    <property type="entry name" value="PHAGE REPLICATION PROTEIN-RELATED"/>
    <property type="match status" value="1"/>
</dbReference>
<evidence type="ECO:0000256" key="1">
    <source>
        <dbReference type="ARBA" id="ARBA00093462"/>
    </source>
</evidence>
<sequence length="237" mass="27712">MNQNELNNWMAEGFVTLPQVLIKHYTKLNIDETEFMLILQIESFRTNGNSFPSINELTERMGASFEQVTRLLESLIRKGILAILSKENKLEGEIYSLEPLYQKLIALLSNHELAEQKKVETDAEIHIYRVFESEFGRPLSPLEAEMLSGWLDQDHFAPELIREALKEAVISQKLNFRYIDRILLNWKKEKVKTVEEARQVAEDFHMNGRTGRITSRKEIEKSKDSIPLYDWLENRKG</sequence>
<evidence type="ECO:0000259" key="3">
    <source>
        <dbReference type="Pfam" id="PF21984"/>
    </source>
</evidence>